<dbReference type="RefSeq" id="WP_005815759.1">
    <property type="nucleotide sequence ID" value="NZ_JH414485.1"/>
</dbReference>
<dbReference type="InterPro" id="IPR012327">
    <property type="entry name" value="MeTrfase_D12"/>
</dbReference>
<evidence type="ECO:0000256" key="3">
    <source>
        <dbReference type="ARBA" id="ARBA00022603"/>
    </source>
</evidence>
<keyword evidence="5" id="KW-0949">S-adenosyl-L-methionine</keyword>
<dbReference type="InterPro" id="IPR001091">
    <property type="entry name" value="RM_Methyltransferase"/>
</dbReference>
<protein>
    <recommendedName>
        <fullName evidence="2">site-specific DNA-methyltransferase (adenine-specific)</fullName>
        <ecNumber evidence="2">2.1.1.72</ecNumber>
    </recommendedName>
</protein>
<dbReference type="EMBL" id="AFZX01000114">
    <property type="protein sequence ID" value="EHL04970.1"/>
    <property type="molecule type" value="Genomic_DNA"/>
</dbReference>
<evidence type="ECO:0000313" key="9">
    <source>
        <dbReference type="EMBL" id="EHL04970.1"/>
    </source>
</evidence>
<dbReference type="InterPro" id="IPR002941">
    <property type="entry name" value="DNA_methylase_N4/N6"/>
</dbReference>
<evidence type="ECO:0000256" key="5">
    <source>
        <dbReference type="ARBA" id="ARBA00022691"/>
    </source>
</evidence>
<dbReference type="Gene3D" id="3.40.50.150">
    <property type="entry name" value="Vaccinia Virus protein VP39"/>
    <property type="match status" value="4"/>
</dbReference>
<dbReference type="InterPro" id="IPR053943">
    <property type="entry name" value="RlmKL-like_Mtase_CS"/>
</dbReference>
<dbReference type="Pfam" id="PF01555">
    <property type="entry name" value="N6_N4_Mtase"/>
    <property type="match status" value="1"/>
</dbReference>
<dbReference type="GO" id="GO:0009007">
    <property type="term" value="F:site-specific DNA-methyltransferase (adenine-specific) activity"/>
    <property type="evidence" value="ECO:0007669"/>
    <property type="project" value="UniProtKB-EC"/>
</dbReference>
<dbReference type="PRINTS" id="PR00508">
    <property type="entry name" value="S21N4MTFRASE"/>
</dbReference>
<evidence type="ECO:0000313" key="10">
    <source>
        <dbReference type="Proteomes" id="UP000004416"/>
    </source>
</evidence>
<dbReference type="Pfam" id="PF02086">
    <property type="entry name" value="MethyltransfD12"/>
    <property type="match status" value="1"/>
</dbReference>
<evidence type="ECO:0000256" key="6">
    <source>
        <dbReference type="ARBA" id="ARBA00022747"/>
    </source>
</evidence>
<dbReference type="InterPro" id="IPR002052">
    <property type="entry name" value="DNA_methylase_N6_adenine_CS"/>
</dbReference>
<organism evidence="9 10">
    <name type="scientific">Desulfitobacterium hafniense DP7</name>
    <dbReference type="NCBI Taxonomy" id="537010"/>
    <lineage>
        <taxon>Bacteria</taxon>
        <taxon>Bacillati</taxon>
        <taxon>Bacillota</taxon>
        <taxon>Clostridia</taxon>
        <taxon>Eubacteriales</taxon>
        <taxon>Desulfitobacteriaceae</taxon>
        <taxon>Desulfitobacterium</taxon>
    </lineage>
</organism>
<dbReference type="Proteomes" id="UP000004416">
    <property type="component" value="Unassembled WGS sequence"/>
</dbReference>
<evidence type="ECO:0000256" key="7">
    <source>
        <dbReference type="ARBA" id="ARBA00047942"/>
    </source>
</evidence>
<dbReference type="InterPro" id="IPR029063">
    <property type="entry name" value="SAM-dependent_MTases_sf"/>
</dbReference>
<dbReference type="EC" id="2.1.1.72" evidence="2"/>
<evidence type="ECO:0000256" key="4">
    <source>
        <dbReference type="ARBA" id="ARBA00022679"/>
    </source>
</evidence>
<gene>
    <name evidence="9" type="ORF">HMPREF0322_04383</name>
</gene>
<keyword evidence="6" id="KW-0680">Restriction system</keyword>
<name>G9XTS5_DESHA</name>
<dbReference type="AlphaFoldDB" id="G9XTS5"/>
<dbReference type="GO" id="GO:0003677">
    <property type="term" value="F:DNA binding"/>
    <property type="evidence" value="ECO:0007669"/>
    <property type="project" value="InterPro"/>
</dbReference>
<evidence type="ECO:0000259" key="8">
    <source>
        <dbReference type="Pfam" id="PF01555"/>
    </source>
</evidence>
<comment type="similarity">
    <text evidence="1">Belongs to the N(4)/N(6)-methyltransferase family.</text>
</comment>
<evidence type="ECO:0000256" key="2">
    <source>
        <dbReference type="ARBA" id="ARBA00011900"/>
    </source>
</evidence>
<comment type="caution">
    <text evidence="9">The sequence shown here is derived from an EMBL/GenBank/DDBJ whole genome shotgun (WGS) entry which is preliminary data.</text>
</comment>
<dbReference type="PROSITE" id="PS01261">
    <property type="entry name" value="UPF0020"/>
    <property type="match status" value="1"/>
</dbReference>
<keyword evidence="3 9" id="KW-0489">Methyltransferase</keyword>
<dbReference type="GO" id="GO:0032259">
    <property type="term" value="P:methylation"/>
    <property type="evidence" value="ECO:0007669"/>
    <property type="project" value="UniProtKB-KW"/>
</dbReference>
<keyword evidence="4 9" id="KW-0808">Transferase</keyword>
<dbReference type="HOGENOM" id="CLU_308306_0_0_9"/>
<feature type="domain" description="DNA methylase N-4/N-6" evidence="8">
    <location>
        <begin position="468"/>
        <end position="529"/>
    </location>
</feature>
<dbReference type="GO" id="GO:0009307">
    <property type="term" value="P:DNA restriction-modification system"/>
    <property type="evidence" value="ECO:0007669"/>
    <property type="project" value="UniProtKB-KW"/>
</dbReference>
<reference evidence="9 10" key="1">
    <citation type="submission" date="2011-08" db="EMBL/GenBank/DDBJ databases">
        <authorList>
            <person name="Weinstock G."/>
            <person name="Sodergren E."/>
            <person name="Clifton S."/>
            <person name="Fulton L."/>
            <person name="Fulton B."/>
            <person name="Courtney L."/>
            <person name="Fronick C."/>
            <person name="Harrison M."/>
            <person name="Strong C."/>
            <person name="Farmer C."/>
            <person name="Delahaunty K."/>
            <person name="Markovic C."/>
            <person name="Hall O."/>
            <person name="Minx P."/>
            <person name="Tomlinson C."/>
            <person name="Mitreva M."/>
            <person name="Hou S."/>
            <person name="Chen J."/>
            <person name="Wollam A."/>
            <person name="Pepin K.H."/>
            <person name="Johnson M."/>
            <person name="Bhonagiri V."/>
            <person name="Zhang X."/>
            <person name="Suruliraj S."/>
            <person name="Warren W."/>
            <person name="Chinwalla A."/>
            <person name="Mardis E.R."/>
            <person name="Wilson R.K."/>
        </authorList>
    </citation>
    <scope>NUCLEOTIDE SEQUENCE [LARGE SCALE GENOMIC DNA]</scope>
    <source>
        <strain evidence="9 10">DP7</strain>
    </source>
</reference>
<accession>G9XTS5</accession>
<dbReference type="PATRIC" id="fig|537010.4.peg.4084"/>
<dbReference type="GO" id="GO:0008170">
    <property type="term" value="F:N-methyltransferase activity"/>
    <property type="evidence" value="ECO:0007669"/>
    <property type="project" value="InterPro"/>
</dbReference>
<sequence>MIVQQSFFDAEKVDDIKMNEWESVSTIQYLGSKTRILADICPEICKIEGIDTFVDLFAGTGTVAYALRNKFKIYANDLQSYSKVISEAVLNGADFNELEADCLFKNIQKIYDELVNTIGSAIQKEQDLFEQTVQNTDEYKLFCEETPSVFCSSTNLNVFESLNNLCRKVKVGNSQQDIQLPVLFITYYANTYFGIRQCCEIDAIRGAISQVEDRSKQYVLLTSLMSVMSSAVSATTHFAQFLKIRDKVTATNLMQKRQVSIIELFKIKLIEFKDKGMLVRNEKEAVCANQDYLDFLNSIPLGPNTLVYADPPYFKEHYSRYYHILETLFLYDYPRITYNTRLNDYTVGRYREDRAVSPFGKKSFALKAFERLFETCAISSAHIAISYSDNSIVKVDDIIELAEKWYKVEVKEIPLKHSNQGRASISEVNEILIIGKPNLIHPGPGRTLVEKLFKSIEDIAPLYDNPAAAMHNYMARKPYNIVNKIIDVLLPNKGVVFDPFCGSGTTLIEGRKLGHSTVGVDINQQATLITKSSLKKWDINVVEELLNNFGRDVESQLSDIYEIKIKEEKRIIERCHFDLIEDKLVPTSYWYKALRKDGTLGPRKKDYADIDFLNQYNQYEMNALGLFENYRLIPNSRIAVTEGATVSDYLCPRNRIAVDRLINILYKYENSYAAILCELVFSSALNLIKLSDKKASSQIPYWRPKYDLTSRNAYWIIKDKIEIIIDGLKYLQKEAPGDIVESFNDVLLPGSNSLIIRSPIQDLSENALPNNSIDLVVTDPPYTDQVPYLEYSQLWSLLLNWDNLNPELLKEEIVVSNANCRKEKTHENFSQILALMFIRVSKAMKQHSHMVIFFHDFSLKAWSNIIRAAENAGLAYQGQVSVGRQRRSFKTVLSPNRTLDGNYLIVFRKIGFNPPTFNGDINAAVERCVMVAKSIIRDLGGKATSQDLYDKGLLRDSIESGSLHLLAEKYKTFLNVFKSSLKFDNGYWSEE</sequence>
<dbReference type="SUPFAM" id="SSF53335">
    <property type="entry name" value="S-adenosyl-L-methionine-dependent methyltransferases"/>
    <property type="match status" value="4"/>
</dbReference>
<dbReference type="PROSITE" id="PS00092">
    <property type="entry name" value="N6_MTASE"/>
    <property type="match status" value="2"/>
</dbReference>
<proteinExistence type="inferred from homology"/>
<comment type="catalytic activity">
    <reaction evidence="7">
        <text>a 2'-deoxyadenosine in DNA + S-adenosyl-L-methionine = an N(6)-methyl-2'-deoxyadenosine in DNA + S-adenosyl-L-homocysteine + H(+)</text>
        <dbReference type="Rhea" id="RHEA:15197"/>
        <dbReference type="Rhea" id="RHEA-COMP:12418"/>
        <dbReference type="Rhea" id="RHEA-COMP:12419"/>
        <dbReference type="ChEBI" id="CHEBI:15378"/>
        <dbReference type="ChEBI" id="CHEBI:57856"/>
        <dbReference type="ChEBI" id="CHEBI:59789"/>
        <dbReference type="ChEBI" id="CHEBI:90615"/>
        <dbReference type="ChEBI" id="CHEBI:90616"/>
        <dbReference type="EC" id="2.1.1.72"/>
    </reaction>
</comment>
<evidence type="ECO:0000256" key="1">
    <source>
        <dbReference type="ARBA" id="ARBA00006594"/>
    </source>
</evidence>